<evidence type="ECO:0000313" key="1">
    <source>
        <dbReference type="EMBL" id="KAI5680467.1"/>
    </source>
</evidence>
<proteinExistence type="predicted"/>
<dbReference type="EMBL" id="CM044701">
    <property type="protein sequence ID" value="KAI5680467.1"/>
    <property type="molecule type" value="Genomic_DNA"/>
</dbReference>
<keyword evidence="2" id="KW-1185">Reference proteome</keyword>
<gene>
    <name evidence="1" type="ORF">M9H77_01694</name>
</gene>
<name>A0ACC0C6A4_CATRO</name>
<evidence type="ECO:0000313" key="2">
    <source>
        <dbReference type="Proteomes" id="UP001060085"/>
    </source>
</evidence>
<protein>
    <submittedName>
        <fullName evidence="1">Uncharacterized protein</fullName>
    </submittedName>
</protein>
<organism evidence="1 2">
    <name type="scientific">Catharanthus roseus</name>
    <name type="common">Madagascar periwinkle</name>
    <name type="synonym">Vinca rosea</name>
    <dbReference type="NCBI Taxonomy" id="4058"/>
    <lineage>
        <taxon>Eukaryota</taxon>
        <taxon>Viridiplantae</taxon>
        <taxon>Streptophyta</taxon>
        <taxon>Embryophyta</taxon>
        <taxon>Tracheophyta</taxon>
        <taxon>Spermatophyta</taxon>
        <taxon>Magnoliopsida</taxon>
        <taxon>eudicotyledons</taxon>
        <taxon>Gunneridae</taxon>
        <taxon>Pentapetalae</taxon>
        <taxon>asterids</taxon>
        <taxon>lamiids</taxon>
        <taxon>Gentianales</taxon>
        <taxon>Apocynaceae</taxon>
        <taxon>Rauvolfioideae</taxon>
        <taxon>Vinceae</taxon>
        <taxon>Catharanthinae</taxon>
        <taxon>Catharanthus</taxon>
    </lineage>
</organism>
<sequence>MSLLPLICLLFPSFFFLGASTNDQKQNPSAYEVLQQYDFPIGILPQGSTGYDLNPYTGKFSSYLNQTCTFSLTNLYDLRYESIVSGIISKDQIRKLSGVSVRVLNKVWLKIRKVNRIGDHIEFSVGVTSAKFPVSSFEESPQCGCGFKCNAYSGGFINQFLSSSL</sequence>
<comment type="caution">
    <text evidence="1">The sequence shown here is derived from an EMBL/GenBank/DDBJ whole genome shotgun (WGS) entry which is preliminary data.</text>
</comment>
<dbReference type="Proteomes" id="UP001060085">
    <property type="component" value="Linkage Group LG01"/>
</dbReference>
<reference evidence="2" key="1">
    <citation type="journal article" date="2023" name="Nat. Plants">
        <title>Single-cell RNA sequencing provides a high-resolution roadmap for understanding the multicellular compartmentation of specialized metabolism.</title>
        <authorList>
            <person name="Sun S."/>
            <person name="Shen X."/>
            <person name="Li Y."/>
            <person name="Li Y."/>
            <person name="Wang S."/>
            <person name="Li R."/>
            <person name="Zhang H."/>
            <person name="Shen G."/>
            <person name="Guo B."/>
            <person name="Wei J."/>
            <person name="Xu J."/>
            <person name="St-Pierre B."/>
            <person name="Chen S."/>
            <person name="Sun C."/>
        </authorList>
    </citation>
    <scope>NUCLEOTIDE SEQUENCE [LARGE SCALE GENOMIC DNA]</scope>
</reference>
<accession>A0ACC0C6A4</accession>